<proteinExistence type="predicted"/>
<protein>
    <submittedName>
        <fullName evidence="1">Uncharacterized protein</fullName>
    </submittedName>
</protein>
<reference evidence="1" key="1">
    <citation type="journal article" date="2016" name="Genome Announc.">
        <title>Draft Genome Sequences of Two Novel Amoeba-Resistant Intranuclear Bacteria, 'Candidatus Berkiella cookevillensis' and 'Candidatus Berkiella aquae'.</title>
        <authorList>
            <person name="Mehari Y.T."/>
            <person name="Arivett B.A."/>
            <person name="Farone A.L."/>
            <person name="Gunderson J.H."/>
            <person name="Farone M.B."/>
        </authorList>
    </citation>
    <scope>NUCLEOTIDE SEQUENCE</scope>
    <source>
        <strain evidence="1">CC99</strain>
    </source>
</reference>
<gene>
    <name evidence="1" type="ORF">CC99x_005235</name>
</gene>
<name>A0AAE3L727_9GAMM</name>
<reference evidence="1" key="2">
    <citation type="submission" date="2021-06" db="EMBL/GenBank/DDBJ databases">
        <title>Genomic Description and Analysis of Intracellular Bacteria, Candidatus Berkiella cookevillensis and Candidatus Berkiella aquae.</title>
        <authorList>
            <person name="Kidane D.T."/>
            <person name="Mehari Y.T."/>
            <person name="Rice F.C."/>
            <person name="Arivett B.A."/>
            <person name="Farone A.L."/>
            <person name="Berk S.G."/>
            <person name="Farone M.B."/>
        </authorList>
    </citation>
    <scope>NUCLEOTIDE SEQUENCE</scope>
    <source>
        <strain evidence="1">CC99</strain>
    </source>
</reference>
<sequence length="77" mass="8885">MIEKISEKSVFNIEITINIYGVFEGISNTLQSGFLTECLMSTNQNSTDLRVIRNARRIYAGEFKSTLFIFINPHPRR</sequence>
<dbReference type="RefSeq" id="WP_158003184.1">
    <property type="nucleotide sequence ID" value="NZ_LKHV02000001.1"/>
</dbReference>
<accession>A0AAE3L727</accession>
<evidence type="ECO:0000313" key="2">
    <source>
        <dbReference type="Proteomes" id="UP000051494"/>
    </source>
</evidence>
<dbReference type="Proteomes" id="UP000051494">
    <property type="component" value="Unassembled WGS sequence"/>
</dbReference>
<evidence type="ECO:0000313" key="1">
    <source>
        <dbReference type="EMBL" id="MCS5708304.1"/>
    </source>
</evidence>
<comment type="caution">
    <text evidence="1">The sequence shown here is derived from an EMBL/GenBank/DDBJ whole genome shotgun (WGS) entry which is preliminary data.</text>
</comment>
<keyword evidence="2" id="KW-1185">Reference proteome</keyword>
<dbReference type="AlphaFoldDB" id="A0AAE3L727"/>
<dbReference type="EMBL" id="LKHV02000001">
    <property type="protein sequence ID" value="MCS5708304.1"/>
    <property type="molecule type" value="Genomic_DNA"/>
</dbReference>
<organism evidence="1 2">
    <name type="scientific">Candidatus Berkiella cookevillensis</name>
    <dbReference type="NCBI Taxonomy" id="437022"/>
    <lineage>
        <taxon>Bacteria</taxon>
        <taxon>Pseudomonadati</taxon>
        <taxon>Pseudomonadota</taxon>
        <taxon>Gammaproteobacteria</taxon>
        <taxon>Candidatus Berkiellales</taxon>
        <taxon>Candidatus Berkiellaceae</taxon>
        <taxon>Candidatus Berkiella</taxon>
    </lineage>
</organism>